<dbReference type="GO" id="GO:0006508">
    <property type="term" value="P:proteolysis"/>
    <property type="evidence" value="ECO:0007669"/>
    <property type="project" value="UniProtKB-KW"/>
</dbReference>
<evidence type="ECO:0000256" key="7">
    <source>
        <dbReference type="ARBA" id="ARBA00022723"/>
    </source>
</evidence>
<evidence type="ECO:0000256" key="4">
    <source>
        <dbReference type="ARBA" id="ARBA00008236"/>
    </source>
</evidence>
<dbReference type="Gene3D" id="3.40.1830.10">
    <property type="entry name" value="Thermophilic metalloprotease (M29)"/>
    <property type="match status" value="1"/>
</dbReference>
<dbReference type="GO" id="GO:0008237">
    <property type="term" value="F:metallopeptidase activity"/>
    <property type="evidence" value="ECO:0007669"/>
    <property type="project" value="UniProtKB-KW"/>
</dbReference>
<evidence type="ECO:0000256" key="3">
    <source>
        <dbReference type="ARBA" id="ARBA00001947"/>
    </source>
</evidence>
<gene>
    <name evidence="10" type="ORF">OW157_03230</name>
</gene>
<dbReference type="GO" id="GO:0046872">
    <property type="term" value="F:metal ion binding"/>
    <property type="evidence" value="ECO:0007669"/>
    <property type="project" value="UniProtKB-KW"/>
</dbReference>
<evidence type="ECO:0000256" key="1">
    <source>
        <dbReference type="ARBA" id="ARBA00001941"/>
    </source>
</evidence>
<evidence type="ECO:0000313" key="10">
    <source>
        <dbReference type="EMBL" id="MCZ0725581.1"/>
    </source>
</evidence>
<dbReference type="GO" id="GO:0004177">
    <property type="term" value="F:aminopeptidase activity"/>
    <property type="evidence" value="ECO:0007669"/>
    <property type="project" value="UniProtKB-KW"/>
</dbReference>
<dbReference type="SUPFAM" id="SSF144052">
    <property type="entry name" value="Thermophilic metalloprotease-like"/>
    <property type="match status" value="1"/>
</dbReference>
<protein>
    <submittedName>
        <fullName evidence="10">Aminopeptidase</fullName>
    </submittedName>
</protein>
<keyword evidence="7" id="KW-0479">Metal-binding</keyword>
<keyword evidence="6" id="KW-0645">Protease</keyword>
<keyword evidence="8" id="KW-0378">Hydrolase</keyword>
<dbReference type="InterPro" id="IPR035097">
    <property type="entry name" value="M29_N-terminal"/>
</dbReference>
<dbReference type="RefSeq" id="WP_268751896.1">
    <property type="nucleotide sequence ID" value="NZ_JAPRFQ010000001.1"/>
</dbReference>
<evidence type="ECO:0000256" key="5">
    <source>
        <dbReference type="ARBA" id="ARBA00022438"/>
    </source>
</evidence>
<dbReference type="InterPro" id="IPR000787">
    <property type="entry name" value="Peptidase_M29"/>
</dbReference>
<evidence type="ECO:0000256" key="2">
    <source>
        <dbReference type="ARBA" id="ARBA00001946"/>
    </source>
</evidence>
<name>A0A9X3FP05_9LACT</name>
<evidence type="ECO:0000256" key="6">
    <source>
        <dbReference type="ARBA" id="ARBA00022670"/>
    </source>
</evidence>
<evidence type="ECO:0000313" key="11">
    <source>
        <dbReference type="Proteomes" id="UP001146670"/>
    </source>
</evidence>
<dbReference type="Proteomes" id="UP001146670">
    <property type="component" value="Unassembled WGS sequence"/>
</dbReference>
<sequence length="413" mass="46404">MKNFNELLDRYAHLLINKGVNVEAGDNLMIYIETQNAPLGRLLAKHAYANGAERVYFTWRDEVIQRLEYENVDTENLANVPDYEIDRQNDLIKNKKISRLSIVSGDPDLLNGIANEKIDTVQNKRSQSLKMVRQATMNDDIKWTVAAAADFGWAKHIFSDLADQAEKATMALWEEIFKTCRVYADDPVDAWNQHRDTLDAHADYLNKEQFSELHYRAPGTDLHVGLPKNHIWMSAESFTPENRPFIANMPTEEVFTAPDTRRISGHVTSTKPLAYAGTTIENIYVEFEDGQITKITADKGQQIIQDLVFNNDGARGLGEVALVAHDSPISQSNLIFYNTLFDENASNHLAIGAAYPTTIENGTKLSEEELAQEGLNISPVHVDFMIGSAEMDVDGITANGERKAIFRKGNWAL</sequence>
<evidence type="ECO:0000256" key="9">
    <source>
        <dbReference type="ARBA" id="ARBA00023049"/>
    </source>
</evidence>
<dbReference type="PANTHER" id="PTHR34448:SF3">
    <property type="entry name" value="AMINOPEPTIDASE AMPS"/>
    <property type="match status" value="1"/>
</dbReference>
<keyword evidence="11" id="KW-1185">Reference proteome</keyword>
<keyword evidence="9" id="KW-0482">Metalloprotease</keyword>
<dbReference type="Pfam" id="PF02073">
    <property type="entry name" value="Peptidase_M29"/>
    <property type="match status" value="1"/>
</dbReference>
<dbReference type="InterPro" id="IPR052170">
    <property type="entry name" value="M29_Exopeptidase"/>
</dbReference>
<evidence type="ECO:0000256" key="8">
    <source>
        <dbReference type="ARBA" id="ARBA00022801"/>
    </source>
</evidence>
<comment type="similarity">
    <text evidence="4">Belongs to the peptidase M29 family.</text>
</comment>
<dbReference type="PRINTS" id="PR00919">
    <property type="entry name" value="THERMOPTASE"/>
</dbReference>
<reference evidence="10" key="1">
    <citation type="submission" date="2022-12" db="EMBL/GenBank/DDBJ databases">
        <title>Description and comparative metabolic analysis of Aerococcus sp. nov., isolated from the feces of a pig.</title>
        <authorList>
            <person name="Chang Y.-H."/>
        </authorList>
    </citation>
    <scope>NUCLEOTIDE SEQUENCE</scope>
    <source>
        <strain evidence="10">YH-aer222</strain>
    </source>
</reference>
<comment type="caution">
    <text evidence="10">The sequence shown here is derived from an EMBL/GenBank/DDBJ whole genome shotgun (WGS) entry which is preliminary data.</text>
</comment>
<dbReference type="EMBL" id="JAPRFR010000001">
    <property type="protein sequence ID" value="MCZ0725581.1"/>
    <property type="molecule type" value="Genomic_DNA"/>
</dbReference>
<dbReference type="AlphaFoldDB" id="A0A9X3FP05"/>
<dbReference type="PANTHER" id="PTHR34448">
    <property type="entry name" value="AMINOPEPTIDASE"/>
    <property type="match status" value="1"/>
</dbReference>
<comment type="cofactor">
    <cofactor evidence="2">
        <name>Mg(2+)</name>
        <dbReference type="ChEBI" id="CHEBI:18420"/>
    </cofactor>
</comment>
<comment type="cofactor">
    <cofactor evidence="3">
        <name>Zn(2+)</name>
        <dbReference type="ChEBI" id="CHEBI:29105"/>
    </cofactor>
</comment>
<organism evidence="10 11">
    <name type="scientific">Aerococcus kribbianus</name>
    <dbReference type="NCBI Taxonomy" id="2999064"/>
    <lineage>
        <taxon>Bacteria</taxon>
        <taxon>Bacillati</taxon>
        <taxon>Bacillota</taxon>
        <taxon>Bacilli</taxon>
        <taxon>Lactobacillales</taxon>
        <taxon>Aerococcaceae</taxon>
        <taxon>Aerococcus</taxon>
    </lineage>
</organism>
<keyword evidence="5 10" id="KW-0031">Aminopeptidase</keyword>
<accession>A0A9X3FP05</accession>
<proteinExistence type="inferred from homology"/>
<comment type="cofactor">
    <cofactor evidence="1">
        <name>Co(2+)</name>
        <dbReference type="ChEBI" id="CHEBI:48828"/>
    </cofactor>
</comment>